<evidence type="ECO:0000313" key="2">
    <source>
        <dbReference type="Proteomes" id="UP000799777"/>
    </source>
</evidence>
<reference evidence="1" key="1">
    <citation type="journal article" date="2020" name="Stud. Mycol.">
        <title>101 Dothideomycetes genomes: a test case for predicting lifestyles and emergence of pathogens.</title>
        <authorList>
            <person name="Haridas S."/>
            <person name="Albert R."/>
            <person name="Binder M."/>
            <person name="Bloem J."/>
            <person name="Labutti K."/>
            <person name="Salamov A."/>
            <person name="Andreopoulos B."/>
            <person name="Baker S."/>
            <person name="Barry K."/>
            <person name="Bills G."/>
            <person name="Bluhm B."/>
            <person name="Cannon C."/>
            <person name="Castanera R."/>
            <person name="Culley D."/>
            <person name="Daum C."/>
            <person name="Ezra D."/>
            <person name="Gonzalez J."/>
            <person name="Henrissat B."/>
            <person name="Kuo A."/>
            <person name="Liang C."/>
            <person name="Lipzen A."/>
            <person name="Lutzoni F."/>
            <person name="Magnuson J."/>
            <person name="Mondo S."/>
            <person name="Nolan M."/>
            <person name="Ohm R."/>
            <person name="Pangilinan J."/>
            <person name="Park H.-J."/>
            <person name="Ramirez L."/>
            <person name="Alfaro M."/>
            <person name="Sun H."/>
            <person name="Tritt A."/>
            <person name="Yoshinaga Y."/>
            <person name="Zwiers L.-H."/>
            <person name="Turgeon B."/>
            <person name="Goodwin S."/>
            <person name="Spatafora J."/>
            <person name="Crous P."/>
            <person name="Grigoriev I."/>
        </authorList>
    </citation>
    <scope>NUCLEOTIDE SEQUENCE</scope>
    <source>
        <strain evidence="1">CBS 110217</strain>
    </source>
</reference>
<evidence type="ECO:0000313" key="1">
    <source>
        <dbReference type="EMBL" id="KAF2027918.1"/>
    </source>
</evidence>
<dbReference type="Proteomes" id="UP000799777">
    <property type="component" value="Unassembled WGS sequence"/>
</dbReference>
<dbReference type="EMBL" id="ML978220">
    <property type="protein sequence ID" value="KAF2027918.1"/>
    <property type="molecule type" value="Genomic_DNA"/>
</dbReference>
<proteinExistence type="predicted"/>
<gene>
    <name evidence="1" type="ORF">EK21DRAFT_70920</name>
</gene>
<dbReference type="OrthoDB" id="2997776at2759"/>
<keyword evidence="2" id="KW-1185">Reference proteome</keyword>
<dbReference type="AlphaFoldDB" id="A0A9P4LJQ9"/>
<protein>
    <submittedName>
        <fullName evidence="1">Uncharacterized protein</fullName>
    </submittedName>
</protein>
<comment type="caution">
    <text evidence="1">The sequence shown here is derived from an EMBL/GenBank/DDBJ whole genome shotgun (WGS) entry which is preliminary data.</text>
</comment>
<organism evidence="1 2">
    <name type="scientific">Setomelanomma holmii</name>
    <dbReference type="NCBI Taxonomy" id="210430"/>
    <lineage>
        <taxon>Eukaryota</taxon>
        <taxon>Fungi</taxon>
        <taxon>Dikarya</taxon>
        <taxon>Ascomycota</taxon>
        <taxon>Pezizomycotina</taxon>
        <taxon>Dothideomycetes</taxon>
        <taxon>Pleosporomycetidae</taxon>
        <taxon>Pleosporales</taxon>
        <taxon>Pleosporineae</taxon>
        <taxon>Phaeosphaeriaceae</taxon>
        <taxon>Setomelanomma</taxon>
    </lineage>
</organism>
<sequence>MQSPDLLPKTCAVRNATIILPAELWLIVLEQTSSINSQHLWTVVRFVSRDFKNLAERIYVSTHLPRLAISLALPRRDPTTSALVWPGFIPHARLILCFDKLASNPEDAIFTSPETLGKGQDLQSLEDLKLSNVLPKKRLQEAAAWVSVNGVQGQGASMMLSRDIAWDEERKLWTWELDWKRLVSQFFALKERKYGNTRPRRLFNRR</sequence>
<accession>A0A9P4LJQ9</accession>
<name>A0A9P4LJQ9_9PLEO</name>